<gene>
    <name evidence="1" type="ordered locus">KVU_1965</name>
</gene>
<dbReference type="HOGENOM" id="CLU_969017_0_0_5"/>
<evidence type="ECO:0000313" key="1">
    <source>
        <dbReference type="EMBL" id="AEM41804.1"/>
    </source>
</evidence>
<dbReference type="EMBL" id="CP002018">
    <property type="protein sequence ID" value="AEM41804.1"/>
    <property type="molecule type" value="Genomic_DNA"/>
</dbReference>
<proteinExistence type="predicted"/>
<dbReference type="AlphaFoldDB" id="F9Y4S0"/>
<dbReference type="AntiFam" id="ANF00045">
    <property type="entry name" value="Antisense to RNaseP"/>
</dbReference>
<reference evidence="1 2" key="1">
    <citation type="journal article" date="2011" name="J. Bacteriol.">
        <title>Complete genome sequence of the industrial strain Ketogulonicigenium vulgare WSH-001.</title>
        <authorList>
            <person name="Liu L."/>
            <person name="Li Y."/>
            <person name="Zhang J."/>
            <person name="Zhou Z."/>
            <person name="Liu J."/>
            <person name="Li X."/>
            <person name="Zhou J."/>
            <person name="Du G."/>
            <person name="Wang L."/>
            <person name="Chen J."/>
        </authorList>
    </citation>
    <scope>NUCLEOTIDE SEQUENCE [LARGE SCALE GENOMIC DNA]</scope>
    <source>
        <strain evidence="1 2">WSH-001</strain>
    </source>
</reference>
<dbReference type="Proteomes" id="UP000000692">
    <property type="component" value="Chromosome"/>
</dbReference>
<dbReference type="AntiFam" id="ANF00041">
    <property type="entry name" value="Antisense to RNaseP"/>
</dbReference>
<sequence length="287" mass="29965">MLPRGVPIWHCSRWGLPCRSCCQSRGGLLPHRFTFTPTCRVVSFLWRFPSGFPGRALPGTVLVGVRTFLERRKGARGHPAIRARGELPRPSGGVNGMRGLAARSRAEGRGVPATGKAVAIGVDAAPVTLGAATGQKIALRLVGRTIGGAVALETAFAGPHETRVPGLTLLVRGVQRIFDDIGAGVAGVRRQRGRLHNLIGGALLRDQGGIFLDANARGQRLEIFLRRNPGRGDARIRGRGLHPSGAVRISGGAGNRAAACRPKGGRADGNGGAKARVAAGVAAVILR</sequence>
<keyword evidence="2" id="KW-1185">Reference proteome</keyword>
<evidence type="ECO:0000313" key="2">
    <source>
        <dbReference type="Proteomes" id="UP000000692"/>
    </source>
</evidence>
<accession>F9Y4S0</accession>
<organism evidence="1 2">
    <name type="scientific">Ketogulonicigenium vulgare (strain WSH-001)</name>
    <dbReference type="NCBI Taxonomy" id="759362"/>
    <lineage>
        <taxon>Bacteria</taxon>
        <taxon>Pseudomonadati</taxon>
        <taxon>Pseudomonadota</taxon>
        <taxon>Alphaproteobacteria</taxon>
        <taxon>Rhodobacterales</taxon>
        <taxon>Roseobacteraceae</taxon>
        <taxon>Ketogulonicigenium</taxon>
    </lineage>
</organism>
<dbReference type="KEGG" id="kvl:KVU_1965"/>
<name>F9Y4S0_KETVW</name>
<protein>
    <submittedName>
        <fullName evidence="1">Uncharacterized protein</fullName>
    </submittedName>
</protein>
<dbReference type="eggNOG" id="ENOG5033G39">
    <property type="taxonomic scope" value="Bacteria"/>
</dbReference>